<dbReference type="EMBL" id="FNFO01000019">
    <property type="protein sequence ID" value="SDM67929.1"/>
    <property type="molecule type" value="Genomic_DNA"/>
</dbReference>
<evidence type="ECO:0000256" key="1">
    <source>
        <dbReference type="SAM" id="MobiDB-lite"/>
    </source>
</evidence>
<dbReference type="RefSeq" id="WP_089688590.1">
    <property type="nucleotide sequence ID" value="NZ_FNFO01000019.1"/>
</dbReference>
<protein>
    <submittedName>
        <fullName evidence="2">Uncharacterized protein</fullName>
    </submittedName>
</protein>
<evidence type="ECO:0000313" key="3">
    <source>
        <dbReference type="Proteomes" id="UP000198510"/>
    </source>
</evidence>
<proteinExistence type="predicted"/>
<dbReference type="STRING" id="1075417.SAMN05421823_11936"/>
<evidence type="ECO:0000313" key="2">
    <source>
        <dbReference type="EMBL" id="SDM67929.1"/>
    </source>
</evidence>
<keyword evidence="3" id="KW-1185">Reference proteome</keyword>
<dbReference type="AlphaFoldDB" id="A0A1G9V6Z4"/>
<feature type="compositionally biased region" description="Basic residues" evidence="1">
    <location>
        <begin position="71"/>
        <end position="81"/>
    </location>
</feature>
<sequence length="255" mass="28125">MSLKSKSTAELKESLEAQKKGLTNTLIPEPLRKRMEGVIADIEAELASRNGSDKKEPKPAPAKKTPIKNGGKSKSKKPNVKKAKDDTPAPAPKAPAPKKEESAARAARKRAAKQVKYNFKDMDVDECKAFISKVNQEKREAQLEKLRQEAIASGVPAEKANAMTLQDFNKTPKPSVKQKTAKAVDSILKMQVSNRVKKVKAPAPDPTQKEAFTKELEQLRDEANAIIQKYIEKVTSQLAADEIDLRKKYSKPQAA</sequence>
<name>A0A1G9V6Z4_9BACT</name>
<feature type="region of interest" description="Disordered" evidence="1">
    <location>
        <begin position="46"/>
        <end position="112"/>
    </location>
</feature>
<dbReference type="Proteomes" id="UP000198510">
    <property type="component" value="Unassembled WGS sequence"/>
</dbReference>
<gene>
    <name evidence="2" type="ORF">SAMN05421823_11936</name>
</gene>
<accession>A0A1G9V6Z4</accession>
<reference evidence="2 3" key="1">
    <citation type="submission" date="2016-10" db="EMBL/GenBank/DDBJ databases">
        <authorList>
            <person name="de Groot N.N."/>
        </authorList>
    </citation>
    <scope>NUCLEOTIDE SEQUENCE [LARGE SCALE GENOMIC DNA]</scope>
    <source>
        <strain evidence="2 3">DSM 25186</strain>
    </source>
</reference>
<organism evidence="2 3">
    <name type="scientific">Catalinimonas alkaloidigena</name>
    <dbReference type="NCBI Taxonomy" id="1075417"/>
    <lineage>
        <taxon>Bacteria</taxon>
        <taxon>Pseudomonadati</taxon>
        <taxon>Bacteroidota</taxon>
        <taxon>Cytophagia</taxon>
        <taxon>Cytophagales</taxon>
        <taxon>Catalimonadaceae</taxon>
        <taxon>Catalinimonas</taxon>
    </lineage>
</organism>